<evidence type="ECO:0000313" key="3">
    <source>
        <dbReference type="Proteomes" id="UP000320735"/>
    </source>
</evidence>
<feature type="compositionally biased region" description="Basic and acidic residues" evidence="1">
    <location>
        <begin position="72"/>
        <end position="81"/>
    </location>
</feature>
<comment type="caution">
    <text evidence="2">The sequence shown here is derived from an EMBL/GenBank/DDBJ whole genome shotgun (WGS) entry which is preliminary data.</text>
</comment>
<reference evidence="2 3" key="1">
    <citation type="submission" date="2019-02" db="EMBL/GenBank/DDBJ databases">
        <title>Deep-cultivation of Planctomycetes and their phenomic and genomic characterization uncovers novel biology.</title>
        <authorList>
            <person name="Wiegand S."/>
            <person name="Jogler M."/>
            <person name="Boedeker C."/>
            <person name="Pinto D."/>
            <person name="Vollmers J."/>
            <person name="Rivas-Marin E."/>
            <person name="Kohn T."/>
            <person name="Peeters S.H."/>
            <person name="Heuer A."/>
            <person name="Rast P."/>
            <person name="Oberbeckmann S."/>
            <person name="Bunk B."/>
            <person name="Jeske O."/>
            <person name="Meyerdierks A."/>
            <person name="Storesund J.E."/>
            <person name="Kallscheuer N."/>
            <person name="Luecker S."/>
            <person name="Lage O.M."/>
            <person name="Pohl T."/>
            <person name="Merkel B.J."/>
            <person name="Hornburger P."/>
            <person name="Mueller R.-W."/>
            <person name="Bruemmer F."/>
            <person name="Labrenz M."/>
            <person name="Spormann A.M."/>
            <person name="Op Den Camp H."/>
            <person name="Overmann J."/>
            <person name="Amann R."/>
            <person name="Jetten M.S.M."/>
            <person name="Mascher T."/>
            <person name="Medema M.H."/>
            <person name="Devos D.P."/>
            <person name="Kaster A.-K."/>
            <person name="Ovreas L."/>
            <person name="Rohde M."/>
            <person name="Galperin M.Y."/>
            <person name="Jogler C."/>
        </authorList>
    </citation>
    <scope>NUCLEOTIDE SEQUENCE [LARGE SCALE GENOMIC DNA]</scope>
    <source>
        <strain evidence="2 3">CA54</strain>
    </source>
</reference>
<dbReference type="RefSeq" id="WP_146372686.1">
    <property type="nucleotide sequence ID" value="NZ_SJPP01000002.1"/>
</dbReference>
<name>A0A5C6BB14_9PLAN</name>
<gene>
    <name evidence="2" type="ORF">CA54_41460</name>
</gene>
<feature type="region of interest" description="Disordered" evidence="1">
    <location>
        <begin position="1"/>
        <end position="29"/>
    </location>
</feature>
<organism evidence="2 3">
    <name type="scientific">Symmachiella macrocystis</name>
    <dbReference type="NCBI Taxonomy" id="2527985"/>
    <lineage>
        <taxon>Bacteria</taxon>
        <taxon>Pseudomonadati</taxon>
        <taxon>Planctomycetota</taxon>
        <taxon>Planctomycetia</taxon>
        <taxon>Planctomycetales</taxon>
        <taxon>Planctomycetaceae</taxon>
        <taxon>Symmachiella</taxon>
    </lineage>
</organism>
<evidence type="ECO:0000256" key="1">
    <source>
        <dbReference type="SAM" id="MobiDB-lite"/>
    </source>
</evidence>
<feature type="region of interest" description="Disordered" evidence="1">
    <location>
        <begin position="62"/>
        <end position="81"/>
    </location>
</feature>
<dbReference type="AlphaFoldDB" id="A0A5C6BB14"/>
<sequence>MTKTPDQDAKQEMGDIPSDRADEYLAGDDASRARELVNSVSNRLMREKRWFGVNGIEKERNEMMRLARRGPKKMDKAEAQL</sequence>
<proteinExistence type="predicted"/>
<dbReference type="EMBL" id="SJPP01000002">
    <property type="protein sequence ID" value="TWU08907.1"/>
    <property type="molecule type" value="Genomic_DNA"/>
</dbReference>
<keyword evidence="3" id="KW-1185">Reference proteome</keyword>
<protein>
    <submittedName>
        <fullName evidence="2">Uncharacterized protein</fullName>
    </submittedName>
</protein>
<evidence type="ECO:0000313" key="2">
    <source>
        <dbReference type="EMBL" id="TWU08907.1"/>
    </source>
</evidence>
<accession>A0A5C6BB14</accession>
<dbReference type="Proteomes" id="UP000320735">
    <property type="component" value="Unassembled WGS sequence"/>
</dbReference>